<dbReference type="Proteomes" id="UP000006174">
    <property type="component" value="Unassembled WGS sequence"/>
</dbReference>
<evidence type="ECO:0000256" key="1">
    <source>
        <dbReference type="SAM" id="MobiDB-lite"/>
    </source>
</evidence>
<accession>I2FYK3</accession>
<sequence>MPSAQSTRPTNNGVKKNFVWQAQGIECLVDTIYINKSYQHTILPSCCNKANKPANKLCKDTVYCDLCKPLFPTRAVDPSHIKFKVHWLQETYCQGSRARNPGYEPNLLKHYHMSKVNYSIYNSFVITVQNLLPQLPRMVQDHFNQVMEDEVYGMPNTPKDGQLLKYIIDDDEEQTISPLTILVECVSALYKGTHGLGLFANQIELGKQMQTRVNLFMRNEEWDASHILDLKIKGQPELAPKQTNLPMKMDTPTSVGGDPSYSDPDGPNRWLVGCDATPGPTPELSLLTNHHLKVLSGLNDKMRWDDQDLLNPRTVSIHAWIFAMLAVVPFAWNVLDQKATTFEDANSMLSSIIMCSFSNKLHTEYFTEHGDQPMLIAVNLFDWAVDKCKKHLAAREYELLSAAYAFRWDQVSSNAYDFLIKWEALMSELHAYLHEPWTLDHRYRMLKRALPSDKNALFNSIFILHEQLHGREETMESVAHVLCQCYELAADSTSVSMHNTTEESELIALQAATLINCWACGDIRHTANCCPNDTAHA</sequence>
<reference evidence="2 3" key="1">
    <citation type="journal article" date="2012" name="Plant Cell">
        <title>Genome comparison of barley and maize smut fungi reveals targeted loss of RNA silencing components and species-specific presence of transposable elements.</title>
        <authorList>
            <person name="Laurie J.D."/>
            <person name="Ali S."/>
            <person name="Linning R."/>
            <person name="Mannhaupt G."/>
            <person name="Wong P."/>
            <person name="Gueldener U."/>
            <person name="Muensterkoetter M."/>
            <person name="Moore R."/>
            <person name="Kahmann R."/>
            <person name="Bakkeren G."/>
            <person name="Schirawski J."/>
        </authorList>
    </citation>
    <scope>NUCLEOTIDE SEQUENCE [LARGE SCALE GENOMIC DNA]</scope>
    <source>
        <strain evidence="3">Uh4875-4</strain>
    </source>
</reference>
<dbReference type="AlphaFoldDB" id="I2FYK3"/>
<organism evidence="2 3">
    <name type="scientific">Ustilago hordei</name>
    <name type="common">Barley covered smut fungus</name>
    <dbReference type="NCBI Taxonomy" id="120017"/>
    <lineage>
        <taxon>Eukaryota</taxon>
        <taxon>Fungi</taxon>
        <taxon>Dikarya</taxon>
        <taxon>Basidiomycota</taxon>
        <taxon>Ustilaginomycotina</taxon>
        <taxon>Ustilaginomycetes</taxon>
        <taxon>Ustilaginales</taxon>
        <taxon>Ustilaginaceae</taxon>
        <taxon>Ustilago</taxon>
    </lineage>
</organism>
<evidence type="ECO:0000313" key="2">
    <source>
        <dbReference type="EMBL" id="CCF51996.1"/>
    </source>
</evidence>
<dbReference type="HOGENOM" id="CLU_037996_0_0_1"/>
<name>I2FYK3_USTHO</name>
<gene>
    <name evidence="2" type="ORF">UHOR_15241</name>
</gene>
<keyword evidence="3" id="KW-1185">Reference proteome</keyword>
<protein>
    <submittedName>
        <fullName evidence="2">Uncharacterized protein</fullName>
    </submittedName>
</protein>
<feature type="region of interest" description="Disordered" evidence="1">
    <location>
        <begin position="241"/>
        <end position="268"/>
    </location>
</feature>
<comment type="caution">
    <text evidence="2">The sequence shown here is derived from an EMBL/GenBank/DDBJ whole genome shotgun (WGS) entry which is preliminary data.</text>
</comment>
<evidence type="ECO:0000313" key="3">
    <source>
        <dbReference type="Proteomes" id="UP000006174"/>
    </source>
</evidence>
<proteinExistence type="predicted"/>
<dbReference type="EMBL" id="CAGI01000169">
    <property type="protein sequence ID" value="CCF51996.1"/>
    <property type="molecule type" value="Genomic_DNA"/>
</dbReference>